<proteinExistence type="predicted"/>
<keyword evidence="2" id="KW-0238">DNA-binding</keyword>
<dbReference type="Pfam" id="PF00392">
    <property type="entry name" value="GntR"/>
    <property type="match status" value="1"/>
</dbReference>
<dbReference type="Pfam" id="PF07729">
    <property type="entry name" value="FCD"/>
    <property type="match status" value="1"/>
</dbReference>
<keyword evidence="6" id="KW-1185">Reference proteome</keyword>
<evidence type="ECO:0000256" key="2">
    <source>
        <dbReference type="ARBA" id="ARBA00023125"/>
    </source>
</evidence>
<evidence type="ECO:0000313" key="5">
    <source>
        <dbReference type="EMBL" id="MDA4846350.1"/>
    </source>
</evidence>
<keyword evidence="3" id="KW-0804">Transcription</keyword>
<accession>A0ABT4VNR5</accession>
<dbReference type="InterPro" id="IPR036388">
    <property type="entry name" value="WH-like_DNA-bd_sf"/>
</dbReference>
<name>A0ABT4VNR5_9HYPH</name>
<evidence type="ECO:0000313" key="6">
    <source>
        <dbReference type="Proteomes" id="UP001148313"/>
    </source>
</evidence>
<evidence type="ECO:0000259" key="4">
    <source>
        <dbReference type="PROSITE" id="PS50949"/>
    </source>
</evidence>
<protein>
    <submittedName>
        <fullName evidence="5">GntR family transcriptional regulator</fullName>
    </submittedName>
</protein>
<evidence type="ECO:0000256" key="3">
    <source>
        <dbReference type="ARBA" id="ARBA00023163"/>
    </source>
</evidence>
<evidence type="ECO:0000256" key="1">
    <source>
        <dbReference type="ARBA" id="ARBA00023015"/>
    </source>
</evidence>
<reference evidence="5" key="1">
    <citation type="submission" date="2022-11" db="EMBL/GenBank/DDBJ databases">
        <title>Hoeflea poritis sp. nov., isolated from scleractinian coral Porites lutea.</title>
        <authorList>
            <person name="Zhang G."/>
            <person name="Wei Q."/>
            <person name="Cai L."/>
        </authorList>
    </citation>
    <scope>NUCLEOTIDE SEQUENCE</scope>
    <source>
        <strain evidence="5">E7-10</strain>
    </source>
</reference>
<dbReference type="InterPro" id="IPR036390">
    <property type="entry name" value="WH_DNA-bd_sf"/>
</dbReference>
<dbReference type="PANTHER" id="PTHR43537:SF53">
    <property type="entry name" value="HTH-TYPE TRANSCRIPTIONAL REPRESSOR NANR"/>
    <property type="match status" value="1"/>
</dbReference>
<dbReference type="RefSeq" id="WP_271090085.1">
    <property type="nucleotide sequence ID" value="NZ_JAPJZH010000007.1"/>
</dbReference>
<feature type="domain" description="HTH gntR-type" evidence="4">
    <location>
        <begin position="6"/>
        <end position="73"/>
    </location>
</feature>
<dbReference type="SMART" id="SM00895">
    <property type="entry name" value="FCD"/>
    <property type="match status" value="1"/>
</dbReference>
<comment type="caution">
    <text evidence="5">The sequence shown here is derived from an EMBL/GenBank/DDBJ whole genome shotgun (WGS) entry which is preliminary data.</text>
</comment>
<dbReference type="SUPFAM" id="SSF48008">
    <property type="entry name" value="GntR ligand-binding domain-like"/>
    <property type="match status" value="1"/>
</dbReference>
<dbReference type="InterPro" id="IPR008920">
    <property type="entry name" value="TF_FadR/GntR_C"/>
</dbReference>
<organism evidence="5 6">
    <name type="scientific">Hoeflea poritis</name>
    <dbReference type="NCBI Taxonomy" id="2993659"/>
    <lineage>
        <taxon>Bacteria</taxon>
        <taxon>Pseudomonadati</taxon>
        <taxon>Pseudomonadota</taxon>
        <taxon>Alphaproteobacteria</taxon>
        <taxon>Hyphomicrobiales</taxon>
        <taxon>Rhizobiaceae</taxon>
        <taxon>Hoeflea</taxon>
    </lineage>
</organism>
<dbReference type="InterPro" id="IPR000524">
    <property type="entry name" value="Tscrpt_reg_HTH_GntR"/>
</dbReference>
<dbReference type="Gene3D" id="1.10.10.10">
    <property type="entry name" value="Winged helix-like DNA-binding domain superfamily/Winged helix DNA-binding domain"/>
    <property type="match status" value="1"/>
</dbReference>
<dbReference type="SMART" id="SM00345">
    <property type="entry name" value="HTH_GNTR"/>
    <property type="match status" value="1"/>
</dbReference>
<sequence length="233" mass="26038">MKDEARARKARCYADMKRKILTMAMEPGSDIDEAALSQAYEISRPPFREVLRQLAGEGYVTLVENRGAKVSAMNHKTLRDFFVAAPMIYSAVSQLAAQNATDLQIQKLKETQRQFRAAIASGDVAARALNNERFHAIIGEMADNIYLQPSLTRLLIDHARIGMTFYQPRSAHMAENLNTAAEQHDRFIALIEAGDAEAVARLAVDHWELSRNQIEIYVTPAGLDIPLDVARAR</sequence>
<dbReference type="Proteomes" id="UP001148313">
    <property type="component" value="Unassembled WGS sequence"/>
</dbReference>
<dbReference type="SUPFAM" id="SSF46785">
    <property type="entry name" value="Winged helix' DNA-binding domain"/>
    <property type="match status" value="1"/>
</dbReference>
<dbReference type="InterPro" id="IPR011711">
    <property type="entry name" value="GntR_C"/>
</dbReference>
<dbReference type="EMBL" id="JAPJZH010000007">
    <property type="protein sequence ID" value="MDA4846350.1"/>
    <property type="molecule type" value="Genomic_DNA"/>
</dbReference>
<gene>
    <name evidence="5" type="ORF">OOZ53_13370</name>
</gene>
<dbReference type="PROSITE" id="PS50949">
    <property type="entry name" value="HTH_GNTR"/>
    <property type="match status" value="1"/>
</dbReference>
<keyword evidence="1" id="KW-0805">Transcription regulation</keyword>
<dbReference type="Gene3D" id="1.20.120.530">
    <property type="entry name" value="GntR ligand-binding domain-like"/>
    <property type="match status" value="1"/>
</dbReference>
<dbReference type="PANTHER" id="PTHR43537">
    <property type="entry name" value="TRANSCRIPTIONAL REGULATOR, GNTR FAMILY"/>
    <property type="match status" value="1"/>
</dbReference>